<reference evidence="2 3" key="1">
    <citation type="journal article" date="2020" name="Genome Biol. Evol.">
        <title>Comparative genomics of strictly vertically transmitted, feminizing microsporidia endosymbionts of amphipod crustaceans.</title>
        <authorList>
            <person name="Cormier A."/>
            <person name="Chebbi M.A."/>
            <person name="Giraud I."/>
            <person name="Wattier R."/>
            <person name="Teixeira M."/>
            <person name="Gilbert C."/>
            <person name="Rigaud T."/>
            <person name="Cordaux R."/>
        </authorList>
    </citation>
    <scope>NUCLEOTIDE SEQUENCE [LARGE SCALE GENOMIC DNA]</scope>
    <source>
        <strain evidence="2 3">Ou3-Ou53</strain>
    </source>
</reference>
<protein>
    <submittedName>
        <fullName evidence="2">Uncharacterized protein</fullName>
    </submittedName>
</protein>
<evidence type="ECO:0000256" key="1">
    <source>
        <dbReference type="SAM" id="MobiDB-lite"/>
    </source>
</evidence>
<feature type="region of interest" description="Disordered" evidence="1">
    <location>
        <begin position="81"/>
        <end position="100"/>
    </location>
</feature>
<sequence length="100" mass="11666">MKVKNSFSFIFKEIKDKNIIGVERKPKISTEYADYQVLDFINKTLEEYLSRCDILPMSKIAQLLKHHSFVTISFEIKKKNHPSGETTLKQKSKKQQITSS</sequence>
<keyword evidence="3" id="KW-1185">Reference proteome</keyword>
<accession>A0A9P6GXU3</accession>
<dbReference type="AlphaFoldDB" id="A0A9P6GXU3"/>
<evidence type="ECO:0000313" key="3">
    <source>
        <dbReference type="Proteomes" id="UP000740883"/>
    </source>
</evidence>
<comment type="caution">
    <text evidence="2">The sequence shown here is derived from an EMBL/GenBank/DDBJ whole genome shotgun (WGS) entry which is preliminary data.</text>
</comment>
<proteinExistence type="predicted"/>
<dbReference type="EMBL" id="SBJO01000310">
    <property type="protein sequence ID" value="KAF9761546.1"/>
    <property type="molecule type" value="Genomic_DNA"/>
</dbReference>
<organism evidence="2 3">
    <name type="scientific">Nosema granulosis</name>
    <dbReference type="NCBI Taxonomy" id="83296"/>
    <lineage>
        <taxon>Eukaryota</taxon>
        <taxon>Fungi</taxon>
        <taxon>Fungi incertae sedis</taxon>
        <taxon>Microsporidia</taxon>
        <taxon>Nosematidae</taxon>
        <taxon>Nosema</taxon>
    </lineage>
</organism>
<name>A0A9P6GXU3_9MICR</name>
<evidence type="ECO:0000313" key="2">
    <source>
        <dbReference type="EMBL" id="KAF9761546.1"/>
    </source>
</evidence>
<gene>
    <name evidence="2" type="ORF">NGRA_2570</name>
</gene>
<dbReference type="Proteomes" id="UP000740883">
    <property type="component" value="Unassembled WGS sequence"/>
</dbReference>